<feature type="domain" description="Amino acid permease/ SLC12A" evidence="6">
    <location>
        <begin position="2"/>
        <end position="268"/>
    </location>
</feature>
<dbReference type="PANTHER" id="PTHR43341">
    <property type="entry name" value="AMINO ACID PERMEASE"/>
    <property type="match status" value="1"/>
</dbReference>
<feature type="transmembrane region" description="Helical" evidence="5">
    <location>
        <begin position="172"/>
        <end position="193"/>
    </location>
</feature>
<comment type="subcellular location">
    <subcellularLocation>
        <location evidence="1">Membrane</location>
        <topology evidence="1">Multi-pass membrane protein</topology>
    </subcellularLocation>
</comment>
<dbReference type="PANTHER" id="PTHR43341:SF18">
    <property type="entry name" value="AMINO ACID PERMEASE_ SLC12A DOMAIN-CONTAINING PROTEIN"/>
    <property type="match status" value="1"/>
</dbReference>
<feature type="transmembrane region" description="Helical" evidence="5">
    <location>
        <begin position="41"/>
        <end position="60"/>
    </location>
</feature>
<evidence type="ECO:0000256" key="4">
    <source>
        <dbReference type="ARBA" id="ARBA00023136"/>
    </source>
</evidence>
<protein>
    <recommendedName>
        <fullName evidence="6">Amino acid permease/ SLC12A domain-containing protein</fullName>
    </recommendedName>
</protein>
<evidence type="ECO:0000313" key="8">
    <source>
        <dbReference type="Proteomes" id="UP000672032"/>
    </source>
</evidence>
<evidence type="ECO:0000313" key="7">
    <source>
        <dbReference type="EMBL" id="QSZ35761.1"/>
    </source>
</evidence>
<dbReference type="InterPro" id="IPR004841">
    <property type="entry name" value="AA-permease/SLC12A_dom"/>
</dbReference>
<feature type="transmembrane region" description="Helical" evidence="5">
    <location>
        <begin position="246"/>
        <end position="262"/>
    </location>
</feature>
<dbReference type="GO" id="GO:0016020">
    <property type="term" value="C:membrane"/>
    <property type="evidence" value="ECO:0007669"/>
    <property type="project" value="UniProtKB-SubCell"/>
</dbReference>
<dbReference type="Gene3D" id="1.20.1740.10">
    <property type="entry name" value="Amino acid/polyamine transporter I"/>
    <property type="match status" value="1"/>
</dbReference>
<keyword evidence="4 5" id="KW-0472">Membrane</keyword>
<evidence type="ECO:0000256" key="1">
    <source>
        <dbReference type="ARBA" id="ARBA00004141"/>
    </source>
</evidence>
<reference evidence="7" key="1">
    <citation type="submission" date="2020-10" db="EMBL/GenBank/DDBJ databases">
        <title>Genome Sequence of Monilinia vaccinii-corymbosi Sheds Light on Mummy Berry Disease Infection of Blueberry and Mating Type.</title>
        <authorList>
            <person name="Yow A.G."/>
            <person name="Zhang Y."/>
            <person name="Bansal K."/>
            <person name="Eacker S.M."/>
            <person name="Sullivan S."/>
            <person name="Liachko I."/>
            <person name="Cubeta M.A."/>
            <person name="Rollins J.A."/>
            <person name="Ashrafi H."/>
        </authorList>
    </citation>
    <scope>NUCLEOTIDE SEQUENCE</scope>
    <source>
        <strain evidence="7">RL-1</strain>
    </source>
</reference>
<dbReference type="AlphaFoldDB" id="A0A8A3PLF1"/>
<dbReference type="InterPro" id="IPR050524">
    <property type="entry name" value="APC_YAT"/>
</dbReference>
<organism evidence="7 8">
    <name type="scientific">Monilinia vaccinii-corymbosi</name>
    <dbReference type="NCBI Taxonomy" id="61207"/>
    <lineage>
        <taxon>Eukaryota</taxon>
        <taxon>Fungi</taxon>
        <taxon>Dikarya</taxon>
        <taxon>Ascomycota</taxon>
        <taxon>Pezizomycotina</taxon>
        <taxon>Leotiomycetes</taxon>
        <taxon>Helotiales</taxon>
        <taxon>Sclerotiniaceae</taxon>
        <taxon>Monilinia</taxon>
    </lineage>
</organism>
<feature type="transmembrane region" description="Helical" evidence="5">
    <location>
        <begin position="214"/>
        <end position="234"/>
    </location>
</feature>
<feature type="transmembrane region" description="Helical" evidence="5">
    <location>
        <begin position="139"/>
        <end position="160"/>
    </location>
</feature>
<evidence type="ECO:0000259" key="6">
    <source>
        <dbReference type="Pfam" id="PF00324"/>
    </source>
</evidence>
<proteinExistence type="predicted"/>
<dbReference type="GO" id="GO:0015171">
    <property type="term" value="F:amino acid transmembrane transporter activity"/>
    <property type="evidence" value="ECO:0007669"/>
    <property type="project" value="TreeGrafter"/>
</dbReference>
<dbReference type="EMBL" id="CP063410">
    <property type="protein sequence ID" value="QSZ35761.1"/>
    <property type="molecule type" value="Genomic_DNA"/>
</dbReference>
<keyword evidence="3 5" id="KW-1133">Transmembrane helix</keyword>
<dbReference type="OrthoDB" id="3900342at2759"/>
<name>A0A8A3PLF1_9HELO</name>
<evidence type="ECO:0000256" key="5">
    <source>
        <dbReference type="SAM" id="Phobius"/>
    </source>
</evidence>
<gene>
    <name evidence="7" type="ORF">DSL72_006883</name>
</gene>
<dbReference type="Pfam" id="PF00324">
    <property type="entry name" value="AA_permease"/>
    <property type="match status" value="1"/>
</dbReference>
<accession>A0A8A3PLF1</accession>
<keyword evidence="2 5" id="KW-0812">Transmembrane</keyword>
<keyword evidence="8" id="KW-1185">Reference proteome</keyword>
<evidence type="ECO:0000256" key="3">
    <source>
        <dbReference type="ARBA" id="ARBA00022989"/>
    </source>
</evidence>
<dbReference type="Proteomes" id="UP000672032">
    <property type="component" value="Chromosome 6"/>
</dbReference>
<sequence length="307" mass="34463">MGFWTTFSNAAYAYSGVENFSLAAAETKSPRRNIPIAARRIFFRVMLFYVLSIFMVGMIVPSNDKKLLRSTGTAAQSPFVIAANNAGIKVVPSIINAVVLTSAWSAGNAAMLGGSRMLYGLGQHGHSPQVFLRTNRFDVPYIAIGFLGLFIGLGFLTLSHSANIVFTWLQDFVAVSALVNWIIICGVYLRFYYGCRKQEIPRSSLPWKGPFQPYVAWIALVGFSVLLLTGGYSVFITDHWDTETFISSYVNIPLVLILYFGYKYWRGTRIIPLADIPIQKFIDIADQHPEPEEEQISGWRRFNILWS</sequence>
<evidence type="ECO:0000256" key="2">
    <source>
        <dbReference type="ARBA" id="ARBA00022692"/>
    </source>
</evidence>